<protein>
    <recommendedName>
        <fullName evidence="3">Tetratricopeptide repeat protein</fullName>
    </recommendedName>
</protein>
<dbReference type="EMBL" id="KN823061">
    <property type="protein sequence ID" value="KIO24470.1"/>
    <property type="molecule type" value="Genomic_DNA"/>
</dbReference>
<dbReference type="HOGENOM" id="CLU_000288_7_37_1"/>
<sequence>MHRLRTEYSQAVTLFSEALEISINVGSIYLKAFSLLGLADTHRDQAHHDVAIHPYEQAAEAFQQIGHSDGEAFARERAADARRLLKLKEVAQRFTEENRD</sequence>
<evidence type="ECO:0008006" key="3">
    <source>
        <dbReference type="Google" id="ProtNLM"/>
    </source>
</evidence>
<name>A0A0C3Q5N8_9AGAM</name>
<proteinExistence type="predicted"/>
<reference evidence="1 2" key="1">
    <citation type="submission" date="2014-04" db="EMBL/GenBank/DDBJ databases">
        <authorList>
            <consortium name="DOE Joint Genome Institute"/>
            <person name="Kuo A."/>
            <person name="Girlanda M."/>
            <person name="Perotto S."/>
            <person name="Kohler A."/>
            <person name="Nagy L.G."/>
            <person name="Floudas D."/>
            <person name="Copeland A."/>
            <person name="Barry K.W."/>
            <person name="Cichocki N."/>
            <person name="Veneault-Fourrey C."/>
            <person name="LaButti K."/>
            <person name="Lindquist E.A."/>
            <person name="Lipzen A."/>
            <person name="Lundell T."/>
            <person name="Morin E."/>
            <person name="Murat C."/>
            <person name="Sun H."/>
            <person name="Tunlid A."/>
            <person name="Henrissat B."/>
            <person name="Grigoriev I.V."/>
            <person name="Hibbett D.S."/>
            <person name="Martin F."/>
            <person name="Nordberg H.P."/>
            <person name="Cantor M.N."/>
            <person name="Hua S.X."/>
        </authorList>
    </citation>
    <scope>NUCLEOTIDE SEQUENCE [LARGE SCALE GENOMIC DNA]</scope>
    <source>
        <strain evidence="1 2">MUT 4182</strain>
    </source>
</reference>
<dbReference type="SUPFAM" id="SSF48452">
    <property type="entry name" value="TPR-like"/>
    <property type="match status" value="1"/>
</dbReference>
<dbReference type="Pfam" id="PF13424">
    <property type="entry name" value="TPR_12"/>
    <property type="match status" value="1"/>
</dbReference>
<keyword evidence="2" id="KW-1185">Reference proteome</keyword>
<dbReference type="Gene3D" id="1.25.40.10">
    <property type="entry name" value="Tetratricopeptide repeat domain"/>
    <property type="match status" value="1"/>
</dbReference>
<evidence type="ECO:0000313" key="1">
    <source>
        <dbReference type="EMBL" id="KIO24470.1"/>
    </source>
</evidence>
<dbReference type="InterPro" id="IPR011990">
    <property type="entry name" value="TPR-like_helical_dom_sf"/>
</dbReference>
<dbReference type="OrthoDB" id="10493434at2759"/>
<accession>A0A0C3Q5N8</accession>
<evidence type="ECO:0000313" key="2">
    <source>
        <dbReference type="Proteomes" id="UP000054248"/>
    </source>
</evidence>
<reference evidence="2" key="2">
    <citation type="submission" date="2015-01" db="EMBL/GenBank/DDBJ databases">
        <title>Evolutionary Origins and Diversification of the Mycorrhizal Mutualists.</title>
        <authorList>
            <consortium name="DOE Joint Genome Institute"/>
            <consortium name="Mycorrhizal Genomics Consortium"/>
            <person name="Kohler A."/>
            <person name="Kuo A."/>
            <person name="Nagy L.G."/>
            <person name="Floudas D."/>
            <person name="Copeland A."/>
            <person name="Barry K.W."/>
            <person name="Cichocki N."/>
            <person name="Veneault-Fourrey C."/>
            <person name="LaButti K."/>
            <person name="Lindquist E.A."/>
            <person name="Lipzen A."/>
            <person name="Lundell T."/>
            <person name="Morin E."/>
            <person name="Murat C."/>
            <person name="Riley R."/>
            <person name="Ohm R."/>
            <person name="Sun H."/>
            <person name="Tunlid A."/>
            <person name="Henrissat B."/>
            <person name="Grigoriev I.V."/>
            <person name="Hibbett D.S."/>
            <person name="Martin F."/>
        </authorList>
    </citation>
    <scope>NUCLEOTIDE SEQUENCE [LARGE SCALE GENOMIC DNA]</scope>
    <source>
        <strain evidence="2">MUT 4182</strain>
    </source>
</reference>
<dbReference type="Proteomes" id="UP000054248">
    <property type="component" value="Unassembled WGS sequence"/>
</dbReference>
<organism evidence="1 2">
    <name type="scientific">Tulasnella calospora MUT 4182</name>
    <dbReference type="NCBI Taxonomy" id="1051891"/>
    <lineage>
        <taxon>Eukaryota</taxon>
        <taxon>Fungi</taxon>
        <taxon>Dikarya</taxon>
        <taxon>Basidiomycota</taxon>
        <taxon>Agaricomycotina</taxon>
        <taxon>Agaricomycetes</taxon>
        <taxon>Cantharellales</taxon>
        <taxon>Tulasnellaceae</taxon>
        <taxon>Tulasnella</taxon>
    </lineage>
</organism>
<dbReference type="AlphaFoldDB" id="A0A0C3Q5N8"/>
<gene>
    <name evidence="1" type="ORF">M407DRAFT_244460</name>
</gene>